<dbReference type="Proteomes" id="UP000054321">
    <property type="component" value="Unassembled WGS sequence"/>
</dbReference>
<dbReference type="SUPFAM" id="SSF53335">
    <property type="entry name" value="S-adenosyl-L-methionine-dependent methyltransferases"/>
    <property type="match status" value="1"/>
</dbReference>
<accession>A0A0C3D512</accession>
<reference evidence="1 2" key="1">
    <citation type="submission" date="2014-04" db="EMBL/GenBank/DDBJ databases">
        <authorList>
            <consortium name="DOE Joint Genome Institute"/>
            <person name="Kuo A."/>
            <person name="Martino E."/>
            <person name="Perotto S."/>
            <person name="Kohler A."/>
            <person name="Nagy L.G."/>
            <person name="Floudas D."/>
            <person name="Copeland A."/>
            <person name="Barry K.W."/>
            <person name="Cichocki N."/>
            <person name="Veneault-Fourrey C."/>
            <person name="LaButti K."/>
            <person name="Lindquist E.A."/>
            <person name="Lipzen A."/>
            <person name="Lundell T."/>
            <person name="Morin E."/>
            <person name="Murat C."/>
            <person name="Sun H."/>
            <person name="Tunlid A."/>
            <person name="Henrissat B."/>
            <person name="Grigoriev I.V."/>
            <person name="Hibbett D.S."/>
            <person name="Martin F."/>
            <person name="Nordberg H.P."/>
            <person name="Cantor M.N."/>
            <person name="Hua S.X."/>
        </authorList>
    </citation>
    <scope>NUCLEOTIDE SEQUENCE [LARGE SCALE GENOMIC DNA]</scope>
    <source>
        <strain evidence="1 2">Zn</strain>
    </source>
</reference>
<dbReference type="InterPro" id="IPR052356">
    <property type="entry name" value="Thiol_S-MT"/>
</dbReference>
<sequence>MKENSALKIAPLIGLARGVVLDIGPGSGEWIGLFDKEKVIKIYGVEPNTDHHEGLRRKIKLEGLSDIYEIVPVGAEDLGSKWIQEGEADTIITVQCLCSVDNPKTMIGSLYGYLKPGGQWIVYEHVITHAGGLIALYQWAIDFVWPYFLGGCSITRDSGKWLREAGTWHKVDLRQPEGEPSYMVLPHVTGILTK</sequence>
<evidence type="ECO:0000313" key="2">
    <source>
        <dbReference type="Proteomes" id="UP000054321"/>
    </source>
</evidence>
<dbReference type="CDD" id="cd02440">
    <property type="entry name" value="AdoMet_MTases"/>
    <property type="match status" value="1"/>
</dbReference>
<dbReference type="AlphaFoldDB" id="A0A0C3D512"/>
<proteinExistence type="predicted"/>
<dbReference type="Pfam" id="PF13489">
    <property type="entry name" value="Methyltransf_23"/>
    <property type="match status" value="1"/>
</dbReference>
<evidence type="ECO:0000313" key="1">
    <source>
        <dbReference type="EMBL" id="KIN06389.1"/>
    </source>
</evidence>
<reference evidence="2" key="2">
    <citation type="submission" date="2015-01" db="EMBL/GenBank/DDBJ databases">
        <title>Evolutionary Origins and Diversification of the Mycorrhizal Mutualists.</title>
        <authorList>
            <consortium name="DOE Joint Genome Institute"/>
            <consortium name="Mycorrhizal Genomics Consortium"/>
            <person name="Kohler A."/>
            <person name="Kuo A."/>
            <person name="Nagy L.G."/>
            <person name="Floudas D."/>
            <person name="Copeland A."/>
            <person name="Barry K.W."/>
            <person name="Cichocki N."/>
            <person name="Veneault-Fourrey C."/>
            <person name="LaButti K."/>
            <person name="Lindquist E.A."/>
            <person name="Lipzen A."/>
            <person name="Lundell T."/>
            <person name="Morin E."/>
            <person name="Murat C."/>
            <person name="Riley R."/>
            <person name="Ohm R."/>
            <person name="Sun H."/>
            <person name="Tunlid A."/>
            <person name="Henrissat B."/>
            <person name="Grigoriev I.V."/>
            <person name="Hibbett D.S."/>
            <person name="Martin F."/>
        </authorList>
    </citation>
    <scope>NUCLEOTIDE SEQUENCE [LARGE SCALE GENOMIC DNA]</scope>
    <source>
        <strain evidence="2">Zn</strain>
    </source>
</reference>
<dbReference type="HOGENOM" id="CLU_037990_6_0_1"/>
<protein>
    <recommendedName>
        <fullName evidence="3">Methyltransferase type 11 domain-containing protein</fullName>
    </recommendedName>
</protein>
<keyword evidence="2" id="KW-1185">Reference proteome</keyword>
<dbReference type="OrthoDB" id="540004at2759"/>
<dbReference type="EMBL" id="KN832871">
    <property type="protein sequence ID" value="KIN06389.1"/>
    <property type="molecule type" value="Genomic_DNA"/>
</dbReference>
<dbReference type="PANTHER" id="PTHR45036">
    <property type="entry name" value="METHYLTRANSFERASE LIKE 7B"/>
    <property type="match status" value="1"/>
</dbReference>
<name>A0A0C3D512_OIDMZ</name>
<dbReference type="Gene3D" id="3.40.50.150">
    <property type="entry name" value="Vaccinia Virus protein VP39"/>
    <property type="match status" value="1"/>
</dbReference>
<dbReference type="STRING" id="913774.A0A0C3D512"/>
<gene>
    <name evidence="1" type="ORF">OIDMADRAFT_17293</name>
</gene>
<dbReference type="InterPro" id="IPR029063">
    <property type="entry name" value="SAM-dependent_MTases_sf"/>
</dbReference>
<evidence type="ECO:0008006" key="3">
    <source>
        <dbReference type="Google" id="ProtNLM"/>
    </source>
</evidence>
<dbReference type="InParanoid" id="A0A0C3D512"/>
<dbReference type="PANTHER" id="PTHR45036:SF1">
    <property type="entry name" value="METHYLTRANSFERASE LIKE 7A"/>
    <property type="match status" value="1"/>
</dbReference>
<organism evidence="1 2">
    <name type="scientific">Oidiodendron maius (strain Zn)</name>
    <dbReference type="NCBI Taxonomy" id="913774"/>
    <lineage>
        <taxon>Eukaryota</taxon>
        <taxon>Fungi</taxon>
        <taxon>Dikarya</taxon>
        <taxon>Ascomycota</taxon>
        <taxon>Pezizomycotina</taxon>
        <taxon>Leotiomycetes</taxon>
        <taxon>Leotiomycetes incertae sedis</taxon>
        <taxon>Myxotrichaceae</taxon>
        <taxon>Oidiodendron</taxon>
    </lineage>
</organism>